<dbReference type="InterPro" id="IPR017920">
    <property type="entry name" value="COMM"/>
</dbReference>
<evidence type="ECO:0000313" key="2">
    <source>
        <dbReference type="EMBL" id="RNA08177.1"/>
    </source>
</evidence>
<organism evidence="2 3">
    <name type="scientific">Brachionus plicatilis</name>
    <name type="common">Marine rotifer</name>
    <name type="synonym">Brachionus muelleri</name>
    <dbReference type="NCBI Taxonomy" id="10195"/>
    <lineage>
        <taxon>Eukaryota</taxon>
        <taxon>Metazoa</taxon>
        <taxon>Spiralia</taxon>
        <taxon>Gnathifera</taxon>
        <taxon>Rotifera</taxon>
        <taxon>Eurotatoria</taxon>
        <taxon>Monogononta</taxon>
        <taxon>Pseudotrocha</taxon>
        <taxon>Ploima</taxon>
        <taxon>Brachionidae</taxon>
        <taxon>Brachionus</taxon>
    </lineage>
</organism>
<reference evidence="2 3" key="1">
    <citation type="journal article" date="2018" name="Sci. Rep.">
        <title>Genomic signatures of local adaptation to the degree of environmental predictability in rotifers.</title>
        <authorList>
            <person name="Franch-Gras L."/>
            <person name="Hahn C."/>
            <person name="Garcia-Roger E.M."/>
            <person name="Carmona M.J."/>
            <person name="Serra M."/>
            <person name="Gomez A."/>
        </authorList>
    </citation>
    <scope>NUCLEOTIDE SEQUENCE [LARGE SCALE GENOMIC DNA]</scope>
    <source>
        <strain evidence="2">HYR1</strain>
    </source>
</reference>
<keyword evidence="3" id="KW-1185">Reference proteome</keyword>
<dbReference type="GO" id="GO:0045892">
    <property type="term" value="P:negative regulation of DNA-templated transcription"/>
    <property type="evidence" value="ECO:0007669"/>
    <property type="project" value="TreeGrafter"/>
</dbReference>
<protein>
    <submittedName>
        <fullName evidence="2">COMM domain-containing 7 isoform X1</fullName>
    </submittedName>
</protein>
<feature type="domain" description="COMM" evidence="1">
    <location>
        <begin position="119"/>
        <end position="186"/>
    </location>
</feature>
<dbReference type="PANTHER" id="PTHR16231:SF2">
    <property type="entry name" value="COMM DOMAIN-CONTAINING PROTEIN 7"/>
    <property type="match status" value="1"/>
</dbReference>
<dbReference type="PROSITE" id="PS51269">
    <property type="entry name" value="COMM"/>
    <property type="match status" value="1"/>
</dbReference>
<evidence type="ECO:0000259" key="1">
    <source>
        <dbReference type="PROSITE" id="PS51269"/>
    </source>
</evidence>
<dbReference type="InterPro" id="IPR047155">
    <property type="entry name" value="COMMD4/6/7/8"/>
</dbReference>
<proteinExistence type="predicted"/>
<name>A0A3M7Q9P7_BRAPC</name>
<dbReference type="GO" id="GO:0033209">
    <property type="term" value="P:tumor necrosis factor-mediated signaling pathway"/>
    <property type="evidence" value="ECO:0007669"/>
    <property type="project" value="TreeGrafter"/>
</dbReference>
<accession>A0A3M7Q9P7</accession>
<dbReference type="EMBL" id="REGN01006827">
    <property type="protein sequence ID" value="RNA08177.1"/>
    <property type="molecule type" value="Genomic_DNA"/>
</dbReference>
<gene>
    <name evidence="2" type="ORF">BpHYR1_011692</name>
</gene>
<dbReference type="OrthoDB" id="76101at2759"/>
<sequence>MSEPTSEQLAVDFIKTSTDQDFKVLTEASTLFLTDRYNNDRLANLNKTIETIENSRSITKFLIKQISDLIQTDQPKVVKHFQSNFGLDDSKCTIIKSILEKYADQLKAIKCSQSLMIGQLVDMEWKFGVTASTSHVDKLGQAFLQIKLVFNTGDKVESRFMELTLPQFYSFLLEMNKARSQMDYLS</sequence>
<comment type="caution">
    <text evidence="2">The sequence shown here is derived from an EMBL/GenBank/DDBJ whole genome shotgun (WGS) entry which is preliminary data.</text>
</comment>
<evidence type="ECO:0000313" key="3">
    <source>
        <dbReference type="Proteomes" id="UP000276133"/>
    </source>
</evidence>
<dbReference type="Pfam" id="PF07258">
    <property type="entry name" value="COMM_domain"/>
    <property type="match status" value="1"/>
</dbReference>
<dbReference type="STRING" id="10195.A0A3M7Q9P7"/>
<dbReference type="AlphaFoldDB" id="A0A3M7Q9P7"/>
<dbReference type="PANTHER" id="PTHR16231">
    <property type="entry name" value="COMM DOMAIN-CONTAINING PROTEIN 4-8 FAMILY MEMBER"/>
    <property type="match status" value="1"/>
</dbReference>
<dbReference type="Proteomes" id="UP000276133">
    <property type="component" value="Unassembled WGS sequence"/>
</dbReference>
<dbReference type="GO" id="GO:0051059">
    <property type="term" value="F:NF-kappaB binding"/>
    <property type="evidence" value="ECO:0007669"/>
    <property type="project" value="TreeGrafter"/>
</dbReference>